<dbReference type="InterPro" id="IPR049453">
    <property type="entry name" value="Memb_transporter_dom"/>
</dbReference>
<protein>
    <recommendedName>
        <fullName evidence="6">Integral membrane bound transporter domain-containing protein</fullName>
    </recommendedName>
</protein>
<comment type="caution">
    <text evidence="7">The sequence shown here is derived from an EMBL/GenBank/DDBJ whole genome shotgun (WGS) entry which is preliminary data.</text>
</comment>
<evidence type="ECO:0000256" key="5">
    <source>
        <dbReference type="SAM" id="Phobius"/>
    </source>
</evidence>
<evidence type="ECO:0000313" key="8">
    <source>
        <dbReference type="Proteomes" id="UP001501138"/>
    </source>
</evidence>
<evidence type="ECO:0000256" key="1">
    <source>
        <dbReference type="ARBA" id="ARBA00004141"/>
    </source>
</evidence>
<keyword evidence="4 5" id="KW-0472">Membrane</keyword>
<evidence type="ECO:0000256" key="3">
    <source>
        <dbReference type="ARBA" id="ARBA00022989"/>
    </source>
</evidence>
<comment type="subcellular location">
    <subcellularLocation>
        <location evidence="1">Membrane</location>
        <topology evidence="1">Multi-pass membrane protein</topology>
    </subcellularLocation>
</comment>
<proteinExistence type="predicted"/>
<evidence type="ECO:0000256" key="2">
    <source>
        <dbReference type="ARBA" id="ARBA00022692"/>
    </source>
</evidence>
<feature type="transmembrane region" description="Helical" evidence="5">
    <location>
        <begin position="38"/>
        <end position="57"/>
    </location>
</feature>
<dbReference type="RefSeq" id="WP_344248961.1">
    <property type="nucleotide sequence ID" value="NZ_BAAAPM010000005.1"/>
</dbReference>
<accession>A0ABP4VNH9</accession>
<feature type="transmembrane region" description="Helical" evidence="5">
    <location>
        <begin position="140"/>
        <end position="158"/>
    </location>
</feature>
<feature type="transmembrane region" description="Helical" evidence="5">
    <location>
        <begin position="110"/>
        <end position="128"/>
    </location>
</feature>
<dbReference type="EMBL" id="BAAAPM010000005">
    <property type="protein sequence ID" value="GAA1729938.1"/>
    <property type="molecule type" value="Genomic_DNA"/>
</dbReference>
<evidence type="ECO:0000259" key="6">
    <source>
        <dbReference type="Pfam" id="PF13515"/>
    </source>
</evidence>
<feature type="transmembrane region" description="Helical" evidence="5">
    <location>
        <begin position="164"/>
        <end position="180"/>
    </location>
</feature>
<sequence length="417" mass="43657">MADPPAARPAGEVARAAVRSMTRRIRVRQGISRARSSFWPIVQASLAAGVAYGFASLVLGHDQPFFAAVAAWVCLGFSFDRELRRVAEVAVGVAVGVGLGDLLVHLIGSGWWQLTVVMAVSALLARFIDRGALLTTQAGVQAIVVVGLPAAVASSGALGRWTDALVGGAVALVVALLTPGDPRRRLRRLAEDATNELAEVLEAIARGLRDADTDDLAGALVRGRAAEQVLADWRELARKSREIARVSVNRVHRDELTRLAGQAVLVDRAMRGLRVLARRAPAALRSLGLLPDEAGTPPVTSPGRVPREGVADARPAVDDAAGVAPDPGEAANHPVADLVERYAGGVRLLATALGAGADPARAREVLTAVAADVDPRTVGEGYWQVQSLVLMLRSPVVDTLEAAGMTPDAARATLPEM</sequence>
<feature type="domain" description="Integral membrane bound transporter" evidence="6">
    <location>
        <begin position="52"/>
        <end position="174"/>
    </location>
</feature>
<keyword evidence="3 5" id="KW-1133">Transmembrane helix</keyword>
<keyword evidence="8" id="KW-1185">Reference proteome</keyword>
<keyword evidence="2 5" id="KW-0812">Transmembrane</keyword>
<name>A0ABP4VNH9_9MICO</name>
<organism evidence="7 8">
    <name type="scientific">Isoptericola hypogeus</name>
    <dbReference type="NCBI Taxonomy" id="300179"/>
    <lineage>
        <taxon>Bacteria</taxon>
        <taxon>Bacillati</taxon>
        <taxon>Actinomycetota</taxon>
        <taxon>Actinomycetes</taxon>
        <taxon>Micrococcales</taxon>
        <taxon>Promicromonosporaceae</taxon>
        <taxon>Isoptericola</taxon>
    </lineage>
</organism>
<evidence type="ECO:0000256" key="4">
    <source>
        <dbReference type="ARBA" id="ARBA00023136"/>
    </source>
</evidence>
<gene>
    <name evidence="7" type="ORF">GCM10009809_26860</name>
</gene>
<dbReference type="Proteomes" id="UP001501138">
    <property type="component" value="Unassembled WGS sequence"/>
</dbReference>
<dbReference type="Pfam" id="PF13515">
    <property type="entry name" value="FUSC_2"/>
    <property type="match status" value="1"/>
</dbReference>
<reference evidence="8" key="1">
    <citation type="journal article" date="2019" name="Int. J. Syst. Evol. Microbiol.">
        <title>The Global Catalogue of Microorganisms (GCM) 10K type strain sequencing project: providing services to taxonomists for standard genome sequencing and annotation.</title>
        <authorList>
            <consortium name="The Broad Institute Genomics Platform"/>
            <consortium name="The Broad Institute Genome Sequencing Center for Infectious Disease"/>
            <person name="Wu L."/>
            <person name="Ma J."/>
        </authorList>
    </citation>
    <scope>NUCLEOTIDE SEQUENCE [LARGE SCALE GENOMIC DNA]</scope>
    <source>
        <strain evidence="8">JCM 15589</strain>
    </source>
</reference>
<evidence type="ECO:0000313" key="7">
    <source>
        <dbReference type="EMBL" id="GAA1729938.1"/>
    </source>
</evidence>